<feature type="compositionally biased region" description="Polar residues" evidence="1">
    <location>
        <begin position="99"/>
        <end position="111"/>
    </location>
</feature>
<keyword evidence="2" id="KW-1185">Reference proteome</keyword>
<protein>
    <submittedName>
        <fullName evidence="3">Myb_CC_LHEQLE domain-containing protein</fullName>
    </submittedName>
</protein>
<reference evidence="3" key="3">
    <citation type="submission" date="2016-06" db="UniProtKB">
        <authorList>
            <consortium name="WormBaseParasite"/>
        </authorList>
    </citation>
    <scope>IDENTIFICATION</scope>
</reference>
<feature type="region of interest" description="Disordered" evidence="1">
    <location>
        <begin position="73"/>
        <end position="111"/>
    </location>
</feature>
<evidence type="ECO:0000313" key="3">
    <source>
        <dbReference type="WBParaSite" id="GPLIN_000318700"/>
    </source>
</evidence>
<organism evidence="2 3">
    <name type="scientific">Globodera pallida</name>
    <name type="common">Potato cyst nematode worm</name>
    <name type="synonym">Heterodera pallida</name>
    <dbReference type="NCBI Taxonomy" id="36090"/>
    <lineage>
        <taxon>Eukaryota</taxon>
        <taxon>Metazoa</taxon>
        <taxon>Ecdysozoa</taxon>
        <taxon>Nematoda</taxon>
        <taxon>Chromadorea</taxon>
        <taxon>Rhabditida</taxon>
        <taxon>Tylenchina</taxon>
        <taxon>Tylenchomorpha</taxon>
        <taxon>Tylenchoidea</taxon>
        <taxon>Heteroderidae</taxon>
        <taxon>Heteroderinae</taxon>
        <taxon>Globodera</taxon>
    </lineage>
</organism>
<sequence>MKVCSKGCASECRRLGGGTSKQLTELEALRAEIAVVKQREAQMLLRMDKLGAAFNSMFLGEVDTLAAEQGKAHNIGEEKGVDGGEEAQTKSDKLEQRPRQTTLDSICSGISSDCATNVQPAQRPFL</sequence>
<accession>A0A183BRF1</accession>
<reference evidence="2" key="2">
    <citation type="submission" date="2014-05" db="EMBL/GenBank/DDBJ databases">
        <title>The genome and life-stage specific transcriptomes of Globodera pallida elucidate key aspects of plant parasitism by a cyst nematode.</title>
        <authorList>
            <person name="Cotton J.A."/>
            <person name="Lilley C.J."/>
            <person name="Jones L.M."/>
            <person name="Kikuchi T."/>
            <person name="Reid A.J."/>
            <person name="Thorpe P."/>
            <person name="Tsai I.J."/>
            <person name="Beasley H."/>
            <person name="Blok V."/>
            <person name="Cock P.J.A."/>
            <person name="Van den Akker S.E."/>
            <person name="Holroyd N."/>
            <person name="Hunt M."/>
            <person name="Mantelin S."/>
            <person name="Naghra H."/>
            <person name="Pain A."/>
            <person name="Palomares-Rius J.E."/>
            <person name="Zarowiecki M."/>
            <person name="Berriman M."/>
            <person name="Jones J.T."/>
            <person name="Urwin P.E."/>
        </authorList>
    </citation>
    <scope>NUCLEOTIDE SEQUENCE [LARGE SCALE GENOMIC DNA]</scope>
    <source>
        <strain evidence="2">Lindley</strain>
    </source>
</reference>
<evidence type="ECO:0000256" key="1">
    <source>
        <dbReference type="SAM" id="MobiDB-lite"/>
    </source>
</evidence>
<name>A0A183BRF1_GLOPA</name>
<dbReference type="Proteomes" id="UP000050741">
    <property type="component" value="Unassembled WGS sequence"/>
</dbReference>
<dbReference type="AlphaFoldDB" id="A0A183BRF1"/>
<evidence type="ECO:0000313" key="2">
    <source>
        <dbReference type="Proteomes" id="UP000050741"/>
    </source>
</evidence>
<feature type="compositionally biased region" description="Basic and acidic residues" evidence="1">
    <location>
        <begin position="73"/>
        <end position="98"/>
    </location>
</feature>
<proteinExistence type="predicted"/>
<reference evidence="2" key="1">
    <citation type="submission" date="2013-12" db="EMBL/GenBank/DDBJ databases">
        <authorList>
            <person name="Aslett M."/>
        </authorList>
    </citation>
    <scope>NUCLEOTIDE SEQUENCE [LARGE SCALE GENOMIC DNA]</scope>
    <source>
        <strain evidence="2">Lindley</strain>
    </source>
</reference>
<dbReference type="WBParaSite" id="GPLIN_000318700">
    <property type="protein sequence ID" value="GPLIN_000318700"/>
    <property type="gene ID" value="GPLIN_000318700"/>
</dbReference>